<dbReference type="Proteomes" id="UP000051086">
    <property type="component" value="Unassembled WGS sequence"/>
</dbReference>
<dbReference type="AlphaFoldDB" id="A0A0P1G986"/>
<sequence length="266" mass="28818">MADRNPIFDNEAVKVTLPAEAAAILVVCEHASNAMPAEFDGLGLDEAVRQSHVAWDPGALPIAEQLAEDLGASLIAGAASRLLFDCNRPPEAPDAMPARSEVFDIPGNQNLTEAERAERVSRFHDPFNAAMEVLLDQQDPQLMVTMHSFTATYNGKPREVEIGVLHDSDSRFADAMLACAAKHTDMVVRRNDPYGPENGVTHTLKTHALTRDMQNVMIEIRNDLIRTPEEQAAMAKMMTAWISEAIAACGLQSRGLPTEGGASCQG</sequence>
<name>A0A0P1G986_9RHOB</name>
<reference evidence="2 4" key="1">
    <citation type="submission" date="2015-09" db="EMBL/GenBank/DDBJ databases">
        <authorList>
            <consortium name="Swine Surveillance"/>
        </authorList>
    </citation>
    <scope>NUCLEOTIDE SEQUENCE [LARGE SCALE GENOMIC DNA]</scope>
    <source>
        <strain evidence="2 4">5120</strain>
    </source>
</reference>
<dbReference type="EMBL" id="CYSC01000017">
    <property type="protein sequence ID" value="CUH71288.1"/>
    <property type="molecule type" value="Genomic_DNA"/>
</dbReference>
<protein>
    <submittedName>
        <fullName evidence="1 2">N-formylglutamate amidohydrolase</fullName>
    </submittedName>
</protein>
<proteinExistence type="predicted"/>
<evidence type="ECO:0000313" key="1">
    <source>
        <dbReference type="EMBL" id="CUH66609.1"/>
    </source>
</evidence>
<keyword evidence="3" id="KW-1185">Reference proteome</keyword>
<dbReference type="Gene3D" id="3.40.630.40">
    <property type="entry name" value="Zn-dependent exopeptidases"/>
    <property type="match status" value="1"/>
</dbReference>
<dbReference type="InterPro" id="IPR007709">
    <property type="entry name" value="N-FG_amidohydro"/>
</dbReference>
<accession>A0A0P1G986</accession>
<dbReference type="EMBL" id="CYSB01000026">
    <property type="protein sequence ID" value="CUH66609.1"/>
    <property type="molecule type" value="Genomic_DNA"/>
</dbReference>
<reference evidence="1 3" key="2">
    <citation type="submission" date="2015-09" db="EMBL/GenBank/DDBJ databases">
        <authorList>
            <person name="Rodrigo-Torres L."/>
            <person name="Arahal D.R."/>
        </authorList>
    </citation>
    <scope>NUCLEOTIDE SEQUENCE [LARGE SCALE GENOMIC DNA]</scope>
    <source>
        <strain evidence="1 3">CECT 5118</strain>
    </source>
</reference>
<dbReference type="GO" id="GO:0016787">
    <property type="term" value="F:hydrolase activity"/>
    <property type="evidence" value="ECO:0007669"/>
    <property type="project" value="UniProtKB-KW"/>
</dbReference>
<evidence type="ECO:0000313" key="3">
    <source>
        <dbReference type="Proteomes" id="UP000051086"/>
    </source>
</evidence>
<dbReference type="SUPFAM" id="SSF53187">
    <property type="entry name" value="Zn-dependent exopeptidases"/>
    <property type="match status" value="1"/>
</dbReference>
<evidence type="ECO:0000313" key="4">
    <source>
        <dbReference type="Proteomes" id="UP000051887"/>
    </source>
</evidence>
<dbReference type="OrthoDB" id="9815326at2"/>
<dbReference type="PIRSF" id="PIRSF029730">
    <property type="entry name" value="UCP029730"/>
    <property type="match status" value="1"/>
</dbReference>
<keyword evidence="2" id="KW-0378">Hydrolase</keyword>
<evidence type="ECO:0000313" key="2">
    <source>
        <dbReference type="EMBL" id="CUH71288.1"/>
    </source>
</evidence>
<organism evidence="2 4">
    <name type="scientific">Thalassovita autumnalis</name>
    <dbReference type="NCBI Taxonomy" id="2072972"/>
    <lineage>
        <taxon>Bacteria</taxon>
        <taxon>Pseudomonadati</taxon>
        <taxon>Pseudomonadota</taxon>
        <taxon>Alphaproteobacteria</taxon>
        <taxon>Rhodobacterales</taxon>
        <taxon>Roseobacteraceae</taxon>
        <taxon>Thalassovita</taxon>
    </lineage>
</organism>
<dbReference type="Proteomes" id="UP000051887">
    <property type="component" value="Unassembled WGS sequence"/>
</dbReference>
<dbReference type="RefSeq" id="WP_058242605.1">
    <property type="nucleotide sequence ID" value="NZ_CYSB01000026.1"/>
</dbReference>
<dbReference type="Pfam" id="PF05013">
    <property type="entry name" value="FGase"/>
    <property type="match status" value="1"/>
</dbReference>
<gene>
    <name evidence="1" type="ORF">TL5118_01841</name>
    <name evidence="2" type="ORF">TL5120_01074</name>
</gene>
<dbReference type="InterPro" id="IPR011227">
    <property type="entry name" value="UCP029730"/>
</dbReference>